<evidence type="ECO:0000256" key="4">
    <source>
        <dbReference type="ARBA" id="ARBA00022737"/>
    </source>
</evidence>
<reference evidence="9" key="1">
    <citation type="submission" date="2018-06" db="EMBL/GenBank/DDBJ databases">
        <authorList>
            <person name="Zhirakovskaya E."/>
        </authorList>
    </citation>
    <scope>NUCLEOTIDE SEQUENCE</scope>
</reference>
<accession>A0A3B1B352</accession>
<dbReference type="HAMAP" id="MF_00195">
    <property type="entry name" value="GTPase_Der"/>
    <property type="match status" value="1"/>
</dbReference>
<dbReference type="PANTHER" id="PTHR43834">
    <property type="entry name" value="GTPASE DER"/>
    <property type="match status" value="1"/>
</dbReference>
<dbReference type="GO" id="GO:0043022">
    <property type="term" value="F:ribosome binding"/>
    <property type="evidence" value="ECO:0007669"/>
    <property type="project" value="TreeGrafter"/>
</dbReference>
<dbReference type="AlphaFoldDB" id="A0A3B1B352"/>
<dbReference type="SUPFAM" id="SSF52540">
    <property type="entry name" value="P-loop containing nucleoside triphosphate hydrolases"/>
    <property type="match status" value="2"/>
</dbReference>
<name>A0A3B1B352_9ZZZZ</name>
<dbReference type="Pfam" id="PF01926">
    <property type="entry name" value="MMR_HSR1"/>
    <property type="match status" value="2"/>
</dbReference>
<evidence type="ECO:0000256" key="2">
    <source>
        <dbReference type="ARBA" id="ARBA00020953"/>
    </source>
</evidence>
<dbReference type="FunFam" id="3.30.300.20:FF:000004">
    <property type="entry name" value="GTPase Der"/>
    <property type="match status" value="1"/>
</dbReference>
<evidence type="ECO:0000256" key="1">
    <source>
        <dbReference type="ARBA" id="ARBA00008279"/>
    </source>
</evidence>
<feature type="domain" description="EngA-type G" evidence="8">
    <location>
        <begin position="3"/>
        <end position="166"/>
    </location>
</feature>
<evidence type="ECO:0000313" key="9">
    <source>
        <dbReference type="EMBL" id="VAW99496.1"/>
    </source>
</evidence>
<comment type="similarity">
    <text evidence="1">Belongs to the TRAFAC class TrmE-Era-EngA-EngB-Septin-like GTPase superfamily. EngA (Der) GTPase family.</text>
</comment>
<dbReference type="CDD" id="cd01895">
    <property type="entry name" value="EngA2"/>
    <property type="match status" value="1"/>
</dbReference>
<dbReference type="InterPro" id="IPR032859">
    <property type="entry name" value="KH_dom-like"/>
</dbReference>
<evidence type="ECO:0000256" key="7">
    <source>
        <dbReference type="ARBA" id="ARBA00032345"/>
    </source>
</evidence>
<dbReference type="SMART" id="SM00382">
    <property type="entry name" value="AAA"/>
    <property type="match status" value="2"/>
</dbReference>
<dbReference type="InterPro" id="IPR006073">
    <property type="entry name" value="GTP-bd"/>
</dbReference>
<dbReference type="EMBL" id="UOFV01000179">
    <property type="protein sequence ID" value="VAW99496.1"/>
    <property type="molecule type" value="Genomic_DNA"/>
</dbReference>
<dbReference type="NCBIfam" id="TIGR00231">
    <property type="entry name" value="small_GTP"/>
    <property type="match status" value="2"/>
</dbReference>
<dbReference type="InterPro" id="IPR005225">
    <property type="entry name" value="Small_GTP-bd"/>
</dbReference>
<dbReference type="InterPro" id="IPR016484">
    <property type="entry name" value="GTPase_Der"/>
</dbReference>
<gene>
    <name evidence="9" type="ORF">MNBD_GAMMA19-688</name>
</gene>
<dbReference type="InterPro" id="IPR003593">
    <property type="entry name" value="AAA+_ATPase"/>
</dbReference>
<protein>
    <recommendedName>
        <fullName evidence="2">GTPase Der</fullName>
    </recommendedName>
    <alternativeName>
        <fullName evidence="7">GTP-binding protein EngA</fullName>
    </alternativeName>
</protein>
<dbReference type="PANTHER" id="PTHR43834:SF6">
    <property type="entry name" value="GTPASE DER"/>
    <property type="match status" value="1"/>
</dbReference>
<evidence type="ECO:0000256" key="5">
    <source>
        <dbReference type="ARBA" id="ARBA00022741"/>
    </source>
</evidence>
<dbReference type="PROSITE" id="PS51712">
    <property type="entry name" value="G_ENGA"/>
    <property type="match status" value="2"/>
</dbReference>
<dbReference type="GO" id="GO:0042254">
    <property type="term" value="P:ribosome biogenesis"/>
    <property type="evidence" value="ECO:0007669"/>
    <property type="project" value="UniProtKB-KW"/>
</dbReference>
<organism evidence="9">
    <name type="scientific">hydrothermal vent metagenome</name>
    <dbReference type="NCBI Taxonomy" id="652676"/>
    <lineage>
        <taxon>unclassified sequences</taxon>
        <taxon>metagenomes</taxon>
        <taxon>ecological metagenomes</taxon>
    </lineage>
</organism>
<dbReference type="FunFam" id="3.40.50.300:FF:000040">
    <property type="entry name" value="GTPase Der"/>
    <property type="match status" value="1"/>
</dbReference>
<proteinExistence type="inferred from homology"/>
<dbReference type="GO" id="GO:0005525">
    <property type="term" value="F:GTP binding"/>
    <property type="evidence" value="ECO:0007669"/>
    <property type="project" value="UniProtKB-KW"/>
</dbReference>
<sequence>MKPVIALVGRPNVGKSTLFNCLTRSRDALVADQPGLTRDRKYGEGRVGDYPYLVVDTGGLSGEKEGIDELMADQAWLAVEEADVVLFLVDARDGLVAGDQEIAKRLRSANKCVHLVVNKIDGSELAVVIADFYRLGLGDPLGITASQGGGVRDLMAEILPELPESDIDEDEEDLGIKIAIVGKPNVGKSTLINRILGEERVLVFDMPGTTRDSIFVPFERRGQKYTFIDTAGVRRRKKVHDKLEKFSVIKALQAIERANVVVLVIDAHEGISDQDAHLLGFVLDEGRALVIAVNKWDGLEPSERERVKYELSRKLQFVDFAKLFFISALHGTGVGDLFKPIQKAYVSATRHFSTPELSRILERAVDNHQPPLVRGRRIKLRYAHQGGRNPPTIVIHGNQTKDVPDAYRRYLQNTFRKVLKLEGTPVRIDFKTGTNPFEGRKNKLSKRQIDKRQRLKKFVKRKR</sequence>
<dbReference type="Gene3D" id="3.30.300.20">
    <property type="match status" value="1"/>
</dbReference>
<dbReference type="Pfam" id="PF14714">
    <property type="entry name" value="KH_dom-like"/>
    <property type="match status" value="1"/>
</dbReference>
<dbReference type="InterPro" id="IPR031166">
    <property type="entry name" value="G_ENGA"/>
</dbReference>
<keyword evidence="5" id="KW-0547">Nucleotide-binding</keyword>
<keyword evidence="6" id="KW-0342">GTP-binding</keyword>
<keyword evidence="4" id="KW-0677">Repeat</keyword>
<dbReference type="CDD" id="cd01894">
    <property type="entry name" value="EngA1"/>
    <property type="match status" value="1"/>
</dbReference>
<dbReference type="InterPro" id="IPR015946">
    <property type="entry name" value="KH_dom-like_a/b"/>
</dbReference>
<dbReference type="FunFam" id="3.40.50.300:FF:000057">
    <property type="entry name" value="GTPase Der"/>
    <property type="match status" value="1"/>
</dbReference>
<evidence type="ECO:0000256" key="6">
    <source>
        <dbReference type="ARBA" id="ARBA00023134"/>
    </source>
</evidence>
<evidence type="ECO:0000259" key="8">
    <source>
        <dbReference type="PROSITE" id="PS51712"/>
    </source>
</evidence>
<dbReference type="PRINTS" id="PR00326">
    <property type="entry name" value="GTP1OBG"/>
</dbReference>
<dbReference type="PIRSF" id="PIRSF006485">
    <property type="entry name" value="GTP-binding_EngA"/>
    <property type="match status" value="1"/>
</dbReference>
<dbReference type="Gene3D" id="3.40.50.300">
    <property type="entry name" value="P-loop containing nucleotide triphosphate hydrolases"/>
    <property type="match status" value="2"/>
</dbReference>
<evidence type="ECO:0000256" key="3">
    <source>
        <dbReference type="ARBA" id="ARBA00022517"/>
    </source>
</evidence>
<dbReference type="InterPro" id="IPR027417">
    <property type="entry name" value="P-loop_NTPase"/>
</dbReference>
<dbReference type="NCBIfam" id="TIGR03594">
    <property type="entry name" value="GTPase_EngA"/>
    <property type="match status" value="1"/>
</dbReference>
<feature type="domain" description="EngA-type G" evidence="8">
    <location>
        <begin position="176"/>
        <end position="349"/>
    </location>
</feature>
<keyword evidence="3" id="KW-0690">Ribosome biogenesis</keyword>